<evidence type="ECO:0000313" key="4">
    <source>
        <dbReference type="EMBL" id="KAL2633095.1"/>
    </source>
</evidence>
<sequence length="391" mass="43645">MTCCAHPCALWTPTLQSNADLSSGFFCSRQLSNARSQSRTGEMILTSAFPFSTLKSSSLRSNGIRCEIGCPQYHQSKRIELRQSRMILQDGELRFRKSFKAFESEADSKKLKAEVSSSQTRRNVLLSSASAVLGVVNYLGNSRSAEARVQQRVRLKDVDDQKLQEALRAAVAGDLENAEYLFTELIKEEPSSASVWSNRGSVRVSLGKFQLAAEDFTKAIELAPDAPVPFLNRAISYEALGRYEEAIADCRTAIENDPEEFAAWYNLGNVEVRIKDYDSALQAYERASLLAPGIAGYRFKQALLLFQVGRGEEAKKLLQGLVRKYSNYAEAHAALAAVLWNAGSRSGAEEQYTEATNREPQFKDLSWISRELQWPPAILDAYSKFLAIDYK</sequence>
<dbReference type="PROSITE" id="PS50293">
    <property type="entry name" value="TPR_REGION"/>
    <property type="match status" value="1"/>
</dbReference>
<feature type="repeat" description="TPR" evidence="3">
    <location>
        <begin position="227"/>
        <end position="260"/>
    </location>
</feature>
<feature type="repeat" description="TPR" evidence="3">
    <location>
        <begin position="193"/>
        <end position="226"/>
    </location>
</feature>
<evidence type="ECO:0000256" key="1">
    <source>
        <dbReference type="ARBA" id="ARBA00022737"/>
    </source>
</evidence>
<accession>A0ABD1YQQ7</accession>
<evidence type="ECO:0000313" key="5">
    <source>
        <dbReference type="Proteomes" id="UP001605036"/>
    </source>
</evidence>
<comment type="caution">
    <text evidence="4">The sequence shown here is derived from an EMBL/GenBank/DDBJ whole genome shotgun (WGS) entry which is preliminary data.</text>
</comment>
<keyword evidence="2 3" id="KW-0802">TPR repeat</keyword>
<dbReference type="Pfam" id="PF00515">
    <property type="entry name" value="TPR_1"/>
    <property type="match status" value="1"/>
</dbReference>
<gene>
    <name evidence="4" type="ORF">R1flu_004574</name>
</gene>
<dbReference type="PANTHER" id="PTHR44858:SF19">
    <property type="match status" value="1"/>
</dbReference>
<proteinExistence type="predicted"/>
<name>A0ABD1YQQ7_9MARC</name>
<evidence type="ECO:0008006" key="6">
    <source>
        <dbReference type="Google" id="ProtNLM"/>
    </source>
</evidence>
<reference evidence="4 5" key="1">
    <citation type="submission" date="2024-09" db="EMBL/GenBank/DDBJ databases">
        <title>Chromosome-scale assembly of Riccia fluitans.</title>
        <authorList>
            <person name="Paukszto L."/>
            <person name="Sawicki J."/>
            <person name="Karawczyk K."/>
            <person name="Piernik-Szablinska J."/>
            <person name="Szczecinska M."/>
            <person name="Mazdziarz M."/>
        </authorList>
    </citation>
    <scope>NUCLEOTIDE SEQUENCE [LARGE SCALE GENOMIC DNA]</scope>
    <source>
        <strain evidence="4">Rf_01</strain>
        <tissue evidence="4">Aerial parts of the thallus</tissue>
    </source>
</reference>
<dbReference type="PROSITE" id="PS50005">
    <property type="entry name" value="TPR"/>
    <property type="match status" value="3"/>
</dbReference>
<keyword evidence="5" id="KW-1185">Reference proteome</keyword>
<evidence type="ECO:0000256" key="3">
    <source>
        <dbReference type="PROSITE-ProRule" id="PRU00339"/>
    </source>
</evidence>
<dbReference type="Pfam" id="PF13432">
    <property type="entry name" value="TPR_16"/>
    <property type="match status" value="2"/>
</dbReference>
<dbReference type="PANTHER" id="PTHR44858">
    <property type="entry name" value="TETRATRICOPEPTIDE REPEAT PROTEIN 6"/>
    <property type="match status" value="1"/>
</dbReference>
<organism evidence="4 5">
    <name type="scientific">Riccia fluitans</name>
    <dbReference type="NCBI Taxonomy" id="41844"/>
    <lineage>
        <taxon>Eukaryota</taxon>
        <taxon>Viridiplantae</taxon>
        <taxon>Streptophyta</taxon>
        <taxon>Embryophyta</taxon>
        <taxon>Marchantiophyta</taxon>
        <taxon>Marchantiopsida</taxon>
        <taxon>Marchantiidae</taxon>
        <taxon>Marchantiales</taxon>
        <taxon>Ricciaceae</taxon>
        <taxon>Riccia</taxon>
    </lineage>
</organism>
<feature type="repeat" description="TPR" evidence="3">
    <location>
        <begin position="261"/>
        <end position="294"/>
    </location>
</feature>
<dbReference type="EMBL" id="JBHFFA010000003">
    <property type="protein sequence ID" value="KAL2633095.1"/>
    <property type="molecule type" value="Genomic_DNA"/>
</dbReference>
<dbReference type="InterPro" id="IPR019734">
    <property type="entry name" value="TPR_rpt"/>
</dbReference>
<dbReference type="SMART" id="SM00028">
    <property type="entry name" value="TPR"/>
    <property type="match status" value="4"/>
</dbReference>
<protein>
    <recommendedName>
        <fullName evidence="6">Tetratricopeptide repeat protein</fullName>
    </recommendedName>
</protein>
<dbReference type="Gene3D" id="1.25.40.10">
    <property type="entry name" value="Tetratricopeptide repeat domain"/>
    <property type="match status" value="2"/>
</dbReference>
<dbReference type="AlphaFoldDB" id="A0ABD1YQQ7"/>
<dbReference type="Proteomes" id="UP001605036">
    <property type="component" value="Unassembled WGS sequence"/>
</dbReference>
<evidence type="ECO:0000256" key="2">
    <source>
        <dbReference type="ARBA" id="ARBA00022803"/>
    </source>
</evidence>
<keyword evidence="1" id="KW-0677">Repeat</keyword>
<dbReference type="InterPro" id="IPR011990">
    <property type="entry name" value="TPR-like_helical_dom_sf"/>
</dbReference>
<dbReference type="SUPFAM" id="SSF48452">
    <property type="entry name" value="TPR-like"/>
    <property type="match status" value="1"/>
</dbReference>
<dbReference type="InterPro" id="IPR050498">
    <property type="entry name" value="Ycf3"/>
</dbReference>